<gene>
    <name evidence="1" type="ORF">E3E15_01600</name>
</gene>
<sequence length="80" mass="9401">MRFHPYENNNDITIEYYKNKILTNLPDKDASVLCELVYESMMLENIVNNRAGKEKTISNLIYNLDKKTLNKISTTLLFQI</sequence>
<protein>
    <submittedName>
        <fullName evidence="1">Uncharacterized protein</fullName>
    </submittedName>
</protein>
<dbReference type="Proteomes" id="UP000503320">
    <property type="component" value="Chromosome"/>
</dbReference>
<organism evidence="1 2">
    <name type="scientific">Allofrancisella frigidaquae</name>
    <dbReference type="NCBI Taxonomy" id="1085644"/>
    <lineage>
        <taxon>Bacteria</taxon>
        <taxon>Pseudomonadati</taxon>
        <taxon>Pseudomonadota</taxon>
        <taxon>Gammaproteobacteria</taxon>
        <taxon>Thiotrichales</taxon>
        <taxon>Francisellaceae</taxon>
        <taxon>Allofrancisella</taxon>
    </lineage>
</organism>
<evidence type="ECO:0000313" key="1">
    <source>
        <dbReference type="EMBL" id="QIV94117.1"/>
    </source>
</evidence>
<reference evidence="1 2" key="1">
    <citation type="submission" date="2019-03" db="EMBL/GenBank/DDBJ databases">
        <title>Complete Genome Sequence of Allofrancisella frigidaquae Strain SYSU 10HL1970 Isolated from Water-Cooling Systems in China.</title>
        <authorList>
            <person name="Ohrman C."/>
            <person name="Uneklint I."/>
            <person name="Sjodin A."/>
        </authorList>
    </citation>
    <scope>NUCLEOTIDE SEQUENCE [LARGE SCALE GENOMIC DNA]</scope>
    <source>
        <strain evidence="1 2">SYSU 10HL1970</strain>
    </source>
</reference>
<proteinExistence type="predicted"/>
<dbReference type="RefSeq" id="WP_172106344.1">
    <property type="nucleotide sequence ID" value="NZ_CP038017.1"/>
</dbReference>
<keyword evidence="2" id="KW-1185">Reference proteome</keyword>
<accession>A0A6M3HSL7</accession>
<dbReference type="AlphaFoldDB" id="A0A6M3HSL7"/>
<evidence type="ECO:0000313" key="2">
    <source>
        <dbReference type="Proteomes" id="UP000503320"/>
    </source>
</evidence>
<name>A0A6M3HSL7_9GAMM</name>
<dbReference type="KEGG" id="afri:E3E15_01600"/>
<dbReference type="EMBL" id="CP038017">
    <property type="protein sequence ID" value="QIV94117.1"/>
    <property type="molecule type" value="Genomic_DNA"/>
</dbReference>